<accession>Q6MV20</accession>
<gene>
    <name evidence="2" type="primary">B16B8.210</name>
</gene>
<evidence type="ECO:0000313" key="2">
    <source>
        <dbReference type="EMBL" id="CAE76481.1"/>
    </source>
</evidence>
<evidence type="ECO:0000256" key="1">
    <source>
        <dbReference type="SAM" id="MobiDB-lite"/>
    </source>
</evidence>
<reference evidence="2" key="2">
    <citation type="submission" date="2003-11" db="EMBL/GenBank/DDBJ databases">
        <authorList>
            <person name="German Neurospora genome project"/>
        </authorList>
    </citation>
    <scope>NUCLEOTIDE SEQUENCE</scope>
</reference>
<proteinExistence type="predicted"/>
<dbReference type="EMBL" id="BX842634">
    <property type="protein sequence ID" value="CAE76481.1"/>
    <property type="molecule type" value="Genomic_DNA"/>
</dbReference>
<reference evidence="2" key="1">
    <citation type="submission" date="2003-11" db="EMBL/GenBank/DDBJ databases">
        <authorList>
            <person name="Schulte U."/>
            <person name="Aign V."/>
            <person name="Hoheisel J."/>
            <person name="Brandt P."/>
            <person name="Fartmann B."/>
            <person name="Holland R."/>
            <person name="Nyakatura G."/>
            <person name="Mewes H.W."/>
            <person name="Mannhaupt G."/>
        </authorList>
    </citation>
    <scope>NUCLEOTIDE SEQUENCE</scope>
</reference>
<name>Q6MV20_NEUCS</name>
<dbReference type="AlphaFoldDB" id="Q6MV20"/>
<protein>
    <submittedName>
        <fullName evidence="2">Uncharacterized protein B16B8.210</fullName>
    </submittedName>
</protein>
<feature type="region of interest" description="Disordered" evidence="1">
    <location>
        <begin position="182"/>
        <end position="215"/>
    </location>
</feature>
<organism evidence="2">
    <name type="scientific">Neurospora crassa</name>
    <dbReference type="NCBI Taxonomy" id="5141"/>
    <lineage>
        <taxon>Eukaryota</taxon>
        <taxon>Fungi</taxon>
        <taxon>Dikarya</taxon>
        <taxon>Ascomycota</taxon>
        <taxon>Pezizomycotina</taxon>
        <taxon>Sordariomycetes</taxon>
        <taxon>Sordariomycetidae</taxon>
        <taxon>Sordariales</taxon>
        <taxon>Sordariaceae</taxon>
        <taxon>Neurospora</taxon>
    </lineage>
</organism>
<sequence length="293" mass="31953">MMSTGKRRASKEVATTTERCGGIAVCRMVWTRWGDLGSLRLIGLIRPMKLWLTGAQKREWCCSAVGSPVHLTSFASKQIGSACLNYDVWIPQNGPTAATGSVPVSARSVLFEGLASGNASAIPAVITRSNSKLNKQVYVLVTALLRFNRTFSKSPHAATTTALMPVRGSDNARLNARCAIGSQRLSPRPPFPSGFSDRKHMKRSETSRSQDAPSPLRPVIVIERGERRAFPYHIGQQRHQLYWAVAVANSTGAVKSESEPGLEIAHVDHSAVPTLILTQSRLPKISVLMRTRV</sequence>